<dbReference type="Proteomes" id="UP001302367">
    <property type="component" value="Chromosome 5"/>
</dbReference>
<keyword evidence="12" id="KW-1185">Reference proteome</keyword>
<protein>
    <submittedName>
        <fullName evidence="9">Putative MFS-type transporter</fullName>
    </submittedName>
</protein>
<sequence length="550" mass="59472">MSDQALPHGWYTRLSYYTRPKPATPPDFEQPTMTKDASGIAKLLNTLQIPGYQNYSVLPAGLKWRSNTFFIIATVAIGLFTDLFLYGLIVPVLPFMLEDRVGVPEEQIQSLTSGLLAAYAAASVCFSPVAGILADKVATRQAPFLFGLLSLLASTVLLFLGTTVPVLVLARILQGISAGFVWTIGLALCLETVGPENLGKTIGSIFSFIAVGALAAPILGGVLYEKTGIKGVFALGASILAVDFIMRLLVIEKKIANKYYADDPSTVSDLNTTRANGQRNEQSQDTEAQPNGETNDEEQPLLGGKHPDETYYRLKPREEYPKLVQWIPILPCLSDPMLLTALLVAMIQAVLLGSFDSTIPTVAKQLFGFTSLRSGLLFIPLGVFDFLLGPVFGWCVDRFGTKPVAVLSYAFLVPVLVCLRIPHEGGTDQIIVYAVLLGLCGIGLAGIGAPSIVEAGAIVQKYYEVNPDYFGEKGPYAQLYGMSNMVFSFGLTVGPELAGELKQAIGYGNMNIVLAAVCLITSILCYIFIGGKPRVLRREKRNTHLARKRA</sequence>
<feature type="transmembrane region" description="Helical" evidence="7">
    <location>
        <begin position="113"/>
        <end position="133"/>
    </location>
</feature>
<reference evidence="10 12" key="2">
    <citation type="submission" date="2023-09" db="EMBL/GenBank/DDBJ databases">
        <title>Complete-Gapless Cercospora beticola genome.</title>
        <authorList>
            <person name="Wyatt N.A."/>
            <person name="Spanner R.E."/>
            <person name="Bolton M.D."/>
        </authorList>
    </citation>
    <scope>NUCLEOTIDE SEQUENCE [LARGE SCALE GENOMIC DNA]</scope>
    <source>
        <strain evidence="10">Cb09-40</strain>
    </source>
</reference>
<evidence type="ECO:0000256" key="2">
    <source>
        <dbReference type="ARBA" id="ARBA00022448"/>
    </source>
</evidence>
<name>A0A2G5HA62_CERBT</name>
<dbReference type="EMBL" id="CP134188">
    <property type="protein sequence ID" value="WPB03071.1"/>
    <property type="molecule type" value="Genomic_DNA"/>
</dbReference>
<feature type="transmembrane region" description="Helical" evidence="7">
    <location>
        <begin position="172"/>
        <end position="190"/>
    </location>
</feature>
<organism evidence="9 11">
    <name type="scientific">Cercospora beticola</name>
    <name type="common">Sugarbeet leaf spot fungus</name>
    <dbReference type="NCBI Taxonomy" id="122368"/>
    <lineage>
        <taxon>Eukaryota</taxon>
        <taxon>Fungi</taxon>
        <taxon>Dikarya</taxon>
        <taxon>Ascomycota</taxon>
        <taxon>Pezizomycotina</taxon>
        <taxon>Dothideomycetes</taxon>
        <taxon>Dothideomycetidae</taxon>
        <taxon>Mycosphaerellales</taxon>
        <taxon>Mycosphaerellaceae</taxon>
        <taxon>Cercospora</taxon>
    </lineage>
</organism>
<proteinExistence type="predicted"/>
<dbReference type="InterPro" id="IPR036259">
    <property type="entry name" value="MFS_trans_sf"/>
</dbReference>
<dbReference type="AlphaFoldDB" id="A0A2G5HA62"/>
<dbReference type="GO" id="GO:0022857">
    <property type="term" value="F:transmembrane transporter activity"/>
    <property type="evidence" value="ECO:0007669"/>
    <property type="project" value="InterPro"/>
</dbReference>
<dbReference type="PANTHER" id="PTHR23506:SF37">
    <property type="entry name" value="MAJOR FACILITATOR SUPERFAMILY (MFS) PROFILE DOMAIN-CONTAINING PROTEIN"/>
    <property type="match status" value="1"/>
</dbReference>
<accession>A0A2G5HA62</accession>
<dbReference type="Gene3D" id="1.20.1250.20">
    <property type="entry name" value="MFS general substrate transporter like domains"/>
    <property type="match status" value="1"/>
</dbReference>
<evidence type="ECO:0000256" key="3">
    <source>
        <dbReference type="ARBA" id="ARBA00022692"/>
    </source>
</evidence>
<comment type="subcellular location">
    <subcellularLocation>
        <location evidence="1">Membrane</location>
        <topology evidence="1">Multi-pass membrane protein</topology>
    </subcellularLocation>
</comment>
<evidence type="ECO:0000313" key="10">
    <source>
        <dbReference type="EMBL" id="WPB03071.1"/>
    </source>
</evidence>
<evidence type="ECO:0000313" key="11">
    <source>
        <dbReference type="Proteomes" id="UP000230605"/>
    </source>
</evidence>
<dbReference type="InterPro" id="IPR020846">
    <property type="entry name" value="MFS_dom"/>
</dbReference>
<dbReference type="CDD" id="cd17325">
    <property type="entry name" value="MFS_MdtG_SLC18_like"/>
    <property type="match status" value="1"/>
</dbReference>
<feature type="transmembrane region" description="Helical" evidence="7">
    <location>
        <begin position="474"/>
        <end position="492"/>
    </location>
</feature>
<dbReference type="Proteomes" id="UP000230605">
    <property type="component" value="Chromosome 5"/>
</dbReference>
<evidence type="ECO:0000256" key="1">
    <source>
        <dbReference type="ARBA" id="ARBA00004141"/>
    </source>
</evidence>
<evidence type="ECO:0000259" key="8">
    <source>
        <dbReference type="PROSITE" id="PS50850"/>
    </source>
</evidence>
<feature type="domain" description="Major facilitator superfamily (MFS) profile" evidence="8">
    <location>
        <begin position="71"/>
        <end position="533"/>
    </location>
</feature>
<reference evidence="9 11" key="1">
    <citation type="submission" date="2015-10" db="EMBL/GenBank/DDBJ databases">
        <title>The cercosporin biosynthetic gene cluster was horizontally transferred to several fungal lineages and shown to be expanded in Cercospora beticola based on microsynteny with recipient genomes.</title>
        <authorList>
            <person name="De Jonge R."/>
            <person name="Ebert M.K."/>
            <person name="Suttle J.C."/>
            <person name="Jurick Ii W.M."/>
            <person name="Secor G.A."/>
            <person name="Thomma B.P."/>
            <person name="Van De Peer Y."/>
            <person name="Bolton M.D."/>
        </authorList>
    </citation>
    <scope>NUCLEOTIDE SEQUENCE [LARGE SCALE GENOMIC DNA]</scope>
    <source>
        <strain evidence="9 11">09-40</strain>
    </source>
</reference>
<dbReference type="GO" id="GO:0016020">
    <property type="term" value="C:membrane"/>
    <property type="evidence" value="ECO:0007669"/>
    <property type="project" value="UniProtKB-SubCell"/>
</dbReference>
<feature type="transmembrane region" description="Helical" evidence="7">
    <location>
        <begin position="403"/>
        <end position="423"/>
    </location>
</feature>
<evidence type="ECO:0000313" key="12">
    <source>
        <dbReference type="Proteomes" id="UP001302367"/>
    </source>
</evidence>
<dbReference type="PROSITE" id="PS50850">
    <property type="entry name" value="MFS"/>
    <property type="match status" value="1"/>
</dbReference>
<keyword evidence="2" id="KW-0813">Transport</keyword>
<feature type="compositionally biased region" description="Polar residues" evidence="6">
    <location>
        <begin position="269"/>
        <end position="293"/>
    </location>
</feature>
<feature type="transmembrane region" description="Helical" evidence="7">
    <location>
        <begin position="229"/>
        <end position="250"/>
    </location>
</feature>
<feature type="transmembrane region" description="Helical" evidence="7">
    <location>
        <begin position="337"/>
        <end position="355"/>
    </location>
</feature>
<evidence type="ECO:0000256" key="4">
    <source>
        <dbReference type="ARBA" id="ARBA00022989"/>
    </source>
</evidence>
<feature type="region of interest" description="Disordered" evidence="6">
    <location>
        <begin position="269"/>
        <end position="308"/>
    </location>
</feature>
<dbReference type="Pfam" id="PF07690">
    <property type="entry name" value="MFS_1"/>
    <property type="match status" value="1"/>
</dbReference>
<feature type="transmembrane region" description="Helical" evidence="7">
    <location>
        <begin position="429"/>
        <end position="453"/>
    </location>
</feature>
<dbReference type="OrthoDB" id="5086884at2759"/>
<keyword evidence="3 7" id="KW-0812">Transmembrane</keyword>
<evidence type="ECO:0000256" key="5">
    <source>
        <dbReference type="ARBA" id="ARBA00023136"/>
    </source>
</evidence>
<dbReference type="SUPFAM" id="SSF103473">
    <property type="entry name" value="MFS general substrate transporter"/>
    <property type="match status" value="1"/>
</dbReference>
<feature type="transmembrane region" description="Helical" evidence="7">
    <location>
        <begin position="202"/>
        <end position="223"/>
    </location>
</feature>
<feature type="transmembrane region" description="Helical" evidence="7">
    <location>
        <begin position="145"/>
        <end position="166"/>
    </location>
</feature>
<keyword evidence="5 7" id="KW-0472">Membrane</keyword>
<feature type="transmembrane region" description="Helical" evidence="7">
    <location>
        <begin position="69"/>
        <end position="93"/>
    </location>
</feature>
<dbReference type="PANTHER" id="PTHR23506">
    <property type="entry name" value="GH10249P"/>
    <property type="match status" value="1"/>
</dbReference>
<dbReference type="InterPro" id="IPR011701">
    <property type="entry name" value="MFS"/>
</dbReference>
<keyword evidence="4 7" id="KW-1133">Transmembrane helix</keyword>
<dbReference type="InterPro" id="IPR050930">
    <property type="entry name" value="MFS_Vesicular_Transporter"/>
</dbReference>
<evidence type="ECO:0000256" key="7">
    <source>
        <dbReference type="SAM" id="Phobius"/>
    </source>
</evidence>
<dbReference type="EMBL" id="LKMD01000108">
    <property type="protein sequence ID" value="PIA89411.1"/>
    <property type="molecule type" value="Genomic_DNA"/>
</dbReference>
<feature type="transmembrane region" description="Helical" evidence="7">
    <location>
        <begin position="512"/>
        <end position="531"/>
    </location>
</feature>
<evidence type="ECO:0000256" key="6">
    <source>
        <dbReference type="SAM" id="MobiDB-lite"/>
    </source>
</evidence>
<evidence type="ECO:0000313" key="9">
    <source>
        <dbReference type="EMBL" id="PIA89411.1"/>
    </source>
</evidence>
<gene>
    <name evidence="9" type="ORF">CB0940_07144</name>
    <name evidence="10" type="ORF">RHO25_007708</name>
</gene>
<feature type="transmembrane region" description="Helical" evidence="7">
    <location>
        <begin position="375"/>
        <end position="396"/>
    </location>
</feature>